<evidence type="ECO:0000313" key="5">
    <source>
        <dbReference type="Proteomes" id="UP000295110"/>
    </source>
</evidence>
<proteinExistence type="predicted"/>
<protein>
    <submittedName>
        <fullName evidence="4">Phosphate transport system substrate-binding protein</fullName>
    </submittedName>
</protein>
<evidence type="ECO:0000256" key="2">
    <source>
        <dbReference type="SAM" id="SignalP"/>
    </source>
</evidence>
<organism evidence="4 5">
    <name type="scientific">Roseateles saccharophilus</name>
    <name type="common">Pseudomonas saccharophila</name>
    <dbReference type="NCBI Taxonomy" id="304"/>
    <lineage>
        <taxon>Bacteria</taxon>
        <taxon>Pseudomonadati</taxon>
        <taxon>Pseudomonadota</taxon>
        <taxon>Betaproteobacteria</taxon>
        <taxon>Burkholderiales</taxon>
        <taxon>Sphaerotilaceae</taxon>
        <taxon>Roseateles</taxon>
    </lineage>
</organism>
<dbReference type="EMBL" id="SMBU01000021">
    <property type="protein sequence ID" value="TCU92652.1"/>
    <property type="molecule type" value="Genomic_DNA"/>
</dbReference>
<comment type="caution">
    <text evidence="4">The sequence shown here is derived from an EMBL/GenBank/DDBJ whole genome shotgun (WGS) entry which is preliminary data.</text>
</comment>
<feature type="chain" id="PRO_5020963324" evidence="2">
    <location>
        <begin position="24"/>
        <end position="347"/>
    </location>
</feature>
<dbReference type="RefSeq" id="WP_132573740.1">
    <property type="nucleotide sequence ID" value="NZ_CBCSGL010000059.1"/>
</dbReference>
<dbReference type="SUPFAM" id="SSF53850">
    <property type="entry name" value="Periplasmic binding protein-like II"/>
    <property type="match status" value="1"/>
</dbReference>
<keyword evidence="1 2" id="KW-0732">Signal</keyword>
<evidence type="ECO:0000313" key="4">
    <source>
        <dbReference type="EMBL" id="TCU92652.1"/>
    </source>
</evidence>
<dbReference type="InterPro" id="IPR050811">
    <property type="entry name" value="Phosphate_ABC_transporter"/>
</dbReference>
<gene>
    <name evidence="4" type="ORF">EV671_102125</name>
</gene>
<dbReference type="AlphaFoldDB" id="A0A4R3UNW3"/>
<dbReference type="Gene3D" id="3.40.190.10">
    <property type="entry name" value="Periplasmic binding protein-like II"/>
    <property type="match status" value="2"/>
</dbReference>
<dbReference type="Pfam" id="PF12849">
    <property type="entry name" value="PBP_like_2"/>
    <property type="match status" value="1"/>
</dbReference>
<name>A0A4R3UNW3_ROSSA</name>
<sequence>MTQHAMRCVAALLAGFALSTARAGDEPDYLRDLQPYRAQAAVAGTIRVWGNPYIPELVQAWEDGFRKHHPGIGFVTRLKGTEAAMAGLYADIADVVFIGREPYRPELRAFEDWFGYPATGIKITSGSYATQHKTFALMVYVHKDNPLAGMTLAQLDAIYGAERRRGAPGPIRTWGQLGLKGDWADRPIHVYGYNFDTGMAGFFRLAVMRDSDRWNPELKDFDNGHRPTGEVINAGTYILDAVAHDPAGIGFANVLFENPGVRRIGLAESEGQPWVEPTKQNAWLRRWPLTRYSTAFINRRPGQPVDPKVREFLRYILSRDGMHAIVEDAAFLPLDATTLLQQLQQLD</sequence>
<feature type="signal peptide" evidence="2">
    <location>
        <begin position="1"/>
        <end position="23"/>
    </location>
</feature>
<keyword evidence="5" id="KW-1185">Reference proteome</keyword>
<accession>A0A4R3UNW3</accession>
<dbReference type="InterPro" id="IPR024370">
    <property type="entry name" value="PBP_domain"/>
</dbReference>
<dbReference type="PANTHER" id="PTHR30570">
    <property type="entry name" value="PERIPLASMIC PHOSPHATE BINDING COMPONENT OF PHOSPHATE ABC TRANSPORTER"/>
    <property type="match status" value="1"/>
</dbReference>
<dbReference type="OrthoDB" id="4008270at2"/>
<reference evidence="4 5" key="1">
    <citation type="submission" date="2019-03" db="EMBL/GenBank/DDBJ databases">
        <title>Genomic Encyclopedia of Type Strains, Phase IV (KMG-IV): sequencing the most valuable type-strain genomes for metagenomic binning, comparative biology and taxonomic classification.</title>
        <authorList>
            <person name="Goeker M."/>
        </authorList>
    </citation>
    <scope>NUCLEOTIDE SEQUENCE [LARGE SCALE GENOMIC DNA]</scope>
    <source>
        <strain evidence="4 5">DSM 654</strain>
    </source>
</reference>
<dbReference type="PANTHER" id="PTHR30570:SF6">
    <property type="entry name" value="PHOSPHATE-BINDING PROTEIN PSTS"/>
    <property type="match status" value="1"/>
</dbReference>
<feature type="domain" description="PBP" evidence="3">
    <location>
        <begin position="38"/>
        <end position="319"/>
    </location>
</feature>
<evidence type="ECO:0000259" key="3">
    <source>
        <dbReference type="Pfam" id="PF12849"/>
    </source>
</evidence>
<dbReference type="Proteomes" id="UP000295110">
    <property type="component" value="Unassembled WGS sequence"/>
</dbReference>
<evidence type="ECO:0000256" key="1">
    <source>
        <dbReference type="ARBA" id="ARBA00022729"/>
    </source>
</evidence>